<feature type="region of interest" description="Disordered" evidence="1">
    <location>
        <begin position="426"/>
        <end position="445"/>
    </location>
</feature>
<reference evidence="2" key="1">
    <citation type="journal article" date="2021" name="bioRxiv">
        <title>Whole Genome Assembly and Annotation of Northern Wild Rice, Zizania palustris L., Supports a Whole Genome Duplication in the Zizania Genus.</title>
        <authorList>
            <person name="Haas M."/>
            <person name="Kono T."/>
            <person name="Macchietto M."/>
            <person name="Millas R."/>
            <person name="McGilp L."/>
            <person name="Shao M."/>
            <person name="Duquette J."/>
            <person name="Hirsch C.N."/>
            <person name="Kimball J."/>
        </authorList>
    </citation>
    <scope>NUCLEOTIDE SEQUENCE</scope>
    <source>
        <tissue evidence="2">Fresh leaf tissue</tissue>
    </source>
</reference>
<protein>
    <submittedName>
        <fullName evidence="2">Uncharacterized protein</fullName>
    </submittedName>
</protein>
<sequence>MSLSISFWMVDMEKREKLVVGLTRRGMTRSGSSSSPTGADRNRNESEGGDHSLALGKKKEKAKTLKWRVSDTDMMNSKREAGGSNGDHDDTVLSSVTTASFSSLISRKRVKTLGKVVVDCDAVDPPAVPRKLRSARNKLAGQTVCTSARHVKKKHHLSALGAQTFLMNHQTRRDEISLANQFSEEEVVVDALLSLAQTPPLRELSSKMAMAEDSLHTNVASASFSVGATEEDEEITAVPIAGNDVAKQPALKDEPVERTDNAPQINPVPSGATCNNMDPVLSEDGQRHDVSLGIASNLSSPFKDYNNSSWNQLKVQFDGSTIYPAKPEAPRCLINYKNPDLLEHGGNNVKNNTSQGTQIAPLVQTSLPCTSHGPFTSTLAVRNNTGSETAKRNGKHENTWKRSITHVYACHLIQMFLNKEKASQNRAKPEEISHGHISRSTDGSTLSKNCAQNEKLYAMHFDVRLPVETSSGVCDTFTAWPKMAGGNFLNLPTSAELPGAQHVQYLHPQIAPRGAMPYPIQHLPYNKGNLASTAVLQQMPQYMCNPSLPASPAVMKIQQLMPSQQLQQQQMWQFHFPQYHHPRADAAAWHQNSRLQDISSLRPVPMLPPPPTQMELFCAQYQGGSRLSG</sequence>
<dbReference type="EMBL" id="JAAALK010000283">
    <property type="protein sequence ID" value="KAG8076586.1"/>
    <property type="molecule type" value="Genomic_DNA"/>
</dbReference>
<gene>
    <name evidence="2" type="ORF">GUJ93_ZPchr0006g40764</name>
</gene>
<dbReference type="InterPro" id="IPR040305">
    <property type="entry name" value="At1g75730-like"/>
</dbReference>
<evidence type="ECO:0000313" key="3">
    <source>
        <dbReference type="Proteomes" id="UP000729402"/>
    </source>
</evidence>
<reference evidence="2" key="2">
    <citation type="submission" date="2021-02" db="EMBL/GenBank/DDBJ databases">
        <authorList>
            <person name="Kimball J.A."/>
            <person name="Haas M.W."/>
            <person name="Macchietto M."/>
            <person name="Kono T."/>
            <person name="Duquette J."/>
            <person name="Shao M."/>
        </authorList>
    </citation>
    <scope>NUCLEOTIDE SEQUENCE</scope>
    <source>
        <tissue evidence="2">Fresh leaf tissue</tissue>
    </source>
</reference>
<accession>A0A8J5SHU2</accession>
<feature type="compositionally biased region" description="Basic and acidic residues" evidence="1">
    <location>
        <begin position="68"/>
        <end position="90"/>
    </location>
</feature>
<feature type="compositionally biased region" description="Basic residues" evidence="1">
    <location>
        <begin position="56"/>
        <end position="66"/>
    </location>
</feature>
<dbReference type="OrthoDB" id="778649at2759"/>
<feature type="compositionally biased region" description="Low complexity" evidence="1">
    <location>
        <begin position="23"/>
        <end position="38"/>
    </location>
</feature>
<dbReference type="PANTHER" id="PTHR34792">
    <property type="entry name" value="OS02G0121500 PROTEIN"/>
    <property type="match status" value="1"/>
</dbReference>
<name>A0A8J5SHU2_ZIZPA</name>
<evidence type="ECO:0000313" key="2">
    <source>
        <dbReference type="EMBL" id="KAG8076586.1"/>
    </source>
</evidence>
<proteinExistence type="predicted"/>
<dbReference type="PANTHER" id="PTHR34792:SF1">
    <property type="entry name" value="OS02G0121500 PROTEIN"/>
    <property type="match status" value="1"/>
</dbReference>
<evidence type="ECO:0000256" key="1">
    <source>
        <dbReference type="SAM" id="MobiDB-lite"/>
    </source>
</evidence>
<comment type="caution">
    <text evidence="2">The sequence shown here is derived from an EMBL/GenBank/DDBJ whole genome shotgun (WGS) entry which is preliminary data.</text>
</comment>
<organism evidence="2 3">
    <name type="scientific">Zizania palustris</name>
    <name type="common">Northern wild rice</name>
    <dbReference type="NCBI Taxonomy" id="103762"/>
    <lineage>
        <taxon>Eukaryota</taxon>
        <taxon>Viridiplantae</taxon>
        <taxon>Streptophyta</taxon>
        <taxon>Embryophyta</taxon>
        <taxon>Tracheophyta</taxon>
        <taxon>Spermatophyta</taxon>
        <taxon>Magnoliopsida</taxon>
        <taxon>Liliopsida</taxon>
        <taxon>Poales</taxon>
        <taxon>Poaceae</taxon>
        <taxon>BOP clade</taxon>
        <taxon>Oryzoideae</taxon>
        <taxon>Oryzeae</taxon>
        <taxon>Zizaniinae</taxon>
        <taxon>Zizania</taxon>
    </lineage>
</organism>
<feature type="compositionally biased region" description="Basic and acidic residues" evidence="1">
    <location>
        <begin position="40"/>
        <end position="50"/>
    </location>
</feature>
<feature type="region of interest" description="Disordered" evidence="1">
    <location>
        <begin position="252"/>
        <end position="273"/>
    </location>
</feature>
<feature type="region of interest" description="Disordered" evidence="1">
    <location>
        <begin position="21"/>
        <end position="90"/>
    </location>
</feature>
<dbReference type="AlphaFoldDB" id="A0A8J5SHU2"/>
<keyword evidence="3" id="KW-1185">Reference proteome</keyword>
<dbReference type="Proteomes" id="UP000729402">
    <property type="component" value="Unassembled WGS sequence"/>
</dbReference>